<dbReference type="KEGG" id="tpla:ElP_31320"/>
<gene>
    <name evidence="1" type="ORF">ElP_31320</name>
</gene>
<evidence type="ECO:0000313" key="2">
    <source>
        <dbReference type="Proteomes" id="UP000317835"/>
    </source>
</evidence>
<keyword evidence="2" id="KW-1185">Reference proteome</keyword>
<dbReference type="Proteomes" id="UP000317835">
    <property type="component" value="Chromosome"/>
</dbReference>
<name>A0A518H310_9BACT</name>
<accession>A0A518H310</accession>
<evidence type="ECO:0000313" key="1">
    <source>
        <dbReference type="EMBL" id="QDV35229.1"/>
    </source>
</evidence>
<proteinExistence type="predicted"/>
<dbReference type="InterPro" id="IPR011067">
    <property type="entry name" value="Plasmid_toxin/cell-grow_inhib"/>
</dbReference>
<sequence length="66" mass="7362">MIRPGEVHITDFEQAGSHPVIVVSREPLNRGRYALVIVCTSARFAFRRTLPNCVPFQAGRFGFSAD</sequence>
<dbReference type="EMBL" id="CP036426">
    <property type="protein sequence ID" value="QDV35229.1"/>
    <property type="molecule type" value="Genomic_DNA"/>
</dbReference>
<dbReference type="Gene3D" id="2.30.30.110">
    <property type="match status" value="1"/>
</dbReference>
<dbReference type="AlphaFoldDB" id="A0A518H310"/>
<evidence type="ECO:0008006" key="3">
    <source>
        <dbReference type="Google" id="ProtNLM"/>
    </source>
</evidence>
<dbReference type="RefSeq" id="WP_145270685.1">
    <property type="nucleotide sequence ID" value="NZ_CP036426.1"/>
</dbReference>
<protein>
    <recommendedName>
        <fullName evidence="3">PemK-like protein</fullName>
    </recommendedName>
</protein>
<dbReference type="SUPFAM" id="SSF50118">
    <property type="entry name" value="Cell growth inhibitor/plasmid maintenance toxic component"/>
    <property type="match status" value="1"/>
</dbReference>
<organism evidence="1 2">
    <name type="scientific">Tautonia plasticadhaerens</name>
    <dbReference type="NCBI Taxonomy" id="2527974"/>
    <lineage>
        <taxon>Bacteria</taxon>
        <taxon>Pseudomonadati</taxon>
        <taxon>Planctomycetota</taxon>
        <taxon>Planctomycetia</taxon>
        <taxon>Isosphaerales</taxon>
        <taxon>Isosphaeraceae</taxon>
        <taxon>Tautonia</taxon>
    </lineage>
</organism>
<reference evidence="1 2" key="1">
    <citation type="submission" date="2019-02" db="EMBL/GenBank/DDBJ databases">
        <title>Deep-cultivation of Planctomycetes and their phenomic and genomic characterization uncovers novel biology.</title>
        <authorList>
            <person name="Wiegand S."/>
            <person name="Jogler M."/>
            <person name="Boedeker C."/>
            <person name="Pinto D."/>
            <person name="Vollmers J."/>
            <person name="Rivas-Marin E."/>
            <person name="Kohn T."/>
            <person name="Peeters S.H."/>
            <person name="Heuer A."/>
            <person name="Rast P."/>
            <person name="Oberbeckmann S."/>
            <person name="Bunk B."/>
            <person name="Jeske O."/>
            <person name="Meyerdierks A."/>
            <person name="Storesund J.E."/>
            <person name="Kallscheuer N."/>
            <person name="Luecker S."/>
            <person name="Lage O.M."/>
            <person name="Pohl T."/>
            <person name="Merkel B.J."/>
            <person name="Hornburger P."/>
            <person name="Mueller R.-W."/>
            <person name="Bruemmer F."/>
            <person name="Labrenz M."/>
            <person name="Spormann A.M."/>
            <person name="Op den Camp H."/>
            <person name="Overmann J."/>
            <person name="Amann R."/>
            <person name="Jetten M.S.M."/>
            <person name="Mascher T."/>
            <person name="Medema M.H."/>
            <person name="Devos D.P."/>
            <person name="Kaster A.-K."/>
            <person name="Ovreas L."/>
            <person name="Rohde M."/>
            <person name="Galperin M.Y."/>
            <person name="Jogler C."/>
        </authorList>
    </citation>
    <scope>NUCLEOTIDE SEQUENCE [LARGE SCALE GENOMIC DNA]</scope>
    <source>
        <strain evidence="1 2">ElP</strain>
    </source>
</reference>